<dbReference type="OrthoDB" id="9810303at2"/>
<keyword evidence="4" id="KW-1185">Reference proteome</keyword>
<accession>A0A5R9EZZ6</accession>
<organism evidence="3 4">
    <name type="scientific">Exobacillus caeni</name>
    <dbReference type="NCBI Taxonomy" id="2574798"/>
    <lineage>
        <taxon>Bacteria</taxon>
        <taxon>Bacillati</taxon>
        <taxon>Bacillota</taxon>
        <taxon>Bacilli</taxon>
        <taxon>Bacillales</taxon>
        <taxon>Guptibacillaceae</taxon>
        <taxon>Exobacillus</taxon>
    </lineage>
</organism>
<dbReference type="EMBL" id="SWLG01000016">
    <property type="protein sequence ID" value="TLS35766.1"/>
    <property type="molecule type" value="Genomic_DNA"/>
</dbReference>
<gene>
    <name evidence="3" type="ORF">FCL54_18290</name>
</gene>
<sequence>MEITVFTPTYNRGYILEKLYNSLKTQTFQDFEWLIIDDGSTDNTENLVNRWKEERNKFQIRFLKVSNGGKHRAINKATDLATGRLFFIVDSDDKLTDDALEKVIFWEQTIGESGKFCGVSGNKGKNKNDIYGTTFKGEYIDASSLERNNHNITGDKAEVFYTKILKNYKFDEFENEKFITEATVWDRMANDGYKLRWFNETIYLCEYLDDGLTNNMKEVFGKNPKGTACYIKQQIKFYNYNLRGRLSNYNLYYEYVKPYINIKDSAKHLEIQPIVLLMSILIVYFKKRLFND</sequence>
<dbReference type="GO" id="GO:0016740">
    <property type="term" value="F:transferase activity"/>
    <property type="evidence" value="ECO:0007669"/>
    <property type="project" value="UniProtKB-KW"/>
</dbReference>
<keyword evidence="3" id="KW-0808">Transferase</keyword>
<dbReference type="RefSeq" id="WP_138128386.1">
    <property type="nucleotide sequence ID" value="NZ_SWLG01000016.1"/>
</dbReference>
<dbReference type="AlphaFoldDB" id="A0A5R9EZZ6"/>
<dbReference type="InterPro" id="IPR001173">
    <property type="entry name" value="Glyco_trans_2-like"/>
</dbReference>
<dbReference type="CDD" id="cd00761">
    <property type="entry name" value="Glyco_tranf_GTA_type"/>
    <property type="match status" value="1"/>
</dbReference>
<evidence type="ECO:0000259" key="2">
    <source>
        <dbReference type="Pfam" id="PF00535"/>
    </source>
</evidence>
<dbReference type="Proteomes" id="UP000308230">
    <property type="component" value="Unassembled WGS sequence"/>
</dbReference>
<evidence type="ECO:0000313" key="4">
    <source>
        <dbReference type="Proteomes" id="UP000308230"/>
    </source>
</evidence>
<comment type="similarity">
    <text evidence="1">Belongs to the glycosyltransferase 2 family.</text>
</comment>
<dbReference type="Pfam" id="PF00535">
    <property type="entry name" value="Glycos_transf_2"/>
    <property type="match status" value="1"/>
</dbReference>
<protein>
    <submittedName>
        <fullName evidence="3">Glycosyltransferase family 2 protein</fullName>
    </submittedName>
</protein>
<dbReference type="InterPro" id="IPR029044">
    <property type="entry name" value="Nucleotide-diphossugar_trans"/>
</dbReference>
<feature type="domain" description="Glycosyltransferase 2-like" evidence="2">
    <location>
        <begin position="4"/>
        <end position="131"/>
    </location>
</feature>
<dbReference type="PANTHER" id="PTHR22916">
    <property type="entry name" value="GLYCOSYLTRANSFERASE"/>
    <property type="match status" value="1"/>
</dbReference>
<dbReference type="SUPFAM" id="SSF53448">
    <property type="entry name" value="Nucleotide-diphospho-sugar transferases"/>
    <property type="match status" value="1"/>
</dbReference>
<comment type="caution">
    <text evidence="3">The sequence shown here is derived from an EMBL/GenBank/DDBJ whole genome shotgun (WGS) entry which is preliminary data.</text>
</comment>
<evidence type="ECO:0000256" key="1">
    <source>
        <dbReference type="ARBA" id="ARBA00006739"/>
    </source>
</evidence>
<name>A0A5R9EZZ6_9BACL</name>
<proteinExistence type="inferred from homology"/>
<dbReference type="Gene3D" id="3.90.550.10">
    <property type="entry name" value="Spore Coat Polysaccharide Biosynthesis Protein SpsA, Chain A"/>
    <property type="match status" value="1"/>
</dbReference>
<reference evidence="3 4" key="1">
    <citation type="submission" date="2019-04" db="EMBL/GenBank/DDBJ databases">
        <title>Bacillus caeni sp. nov., a bacterium isolated from mangrove sediment.</title>
        <authorList>
            <person name="Huang H."/>
            <person name="Mo K."/>
            <person name="Hu Y."/>
        </authorList>
    </citation>
    <scope>NUCLEOTIDE SEQUENCE [LARGE SCALE GENOMIC DNA]</scope>
    <source>
        <strain evidence="3 4">HB172195</strain>
    </source>
</reference>
<evidence type="ECO:0000313" key="3">
    <source>
        <dbReference type="EMBL" id="TLS35766.1"/>
    </source>
</evidence>